<organism evidence="2 3">
    <name type="scientific">Vigna mungo</name>
    <name type="common">Black gram</name>
    <name type="synonym">Phaseolus mungo</name>
    <dbReference type="NCBI Taxonomy" id="3915"/>
    <lineage>
        <taxon>Eukaryota</taxon>
        <taxon>Viridiplantae</taxon>
        <taxon>Streptophyta</taxon>
        <taxon>Embryophyta</taxon>
        <taxon>Tracheophyta</taxon>
        <taxon>Spermatophyta</taxon>
        <taxon>Magnoliopsida</taxon>
        <taxon>eudicotyledons</taxon>
        <taxon>Gunneridae</taxon>
        <taxon>Pentapetalae</taxon>
        <taxon>rosids</taxon>
        <taxon>fabids</taxon>
        <taxon>Fabales</taxon>
        <taxon>Fabaceae</taxon>
        <taxon>Papilionoideae</taxon>
        <taxon>50 kb inversion clade</taxon>
        <taxon>NPAAA clade</taxon>
        <taxon>indigoferoid/millettioid clade</taxon>
        <taxon>Phaseoleae</taxon>
        <taxon>Vigna</taxon>
    </lineage>
</organism>
<evidence type="ECO:0000256" key="1">
    <source>
        <dbReference type="SAM" id="MobiDB-lite"/>
    </source>
</evidence>
<feature type="compositionally biased region" description="Polar residues" evidence="1">
    <location>
        <begin position="1"/>
        <end position="12"/>
    </location>
</feature>
<evidence type="ECO:0000313" key="2">
    <source>
        <dbReference type="EMBL" id="WVY94356.1"/>
    </source>
</evidence>
<feature type="region of interest" description="Disordered" evidence="1">
    <location>
        <begin position="1"/>
        <end position="31"/>
    </location>
</feature>
<dbReference type="AlphaFoldDB" id="A0AAQ3MP08"/>
<dbReference type="EMBL" id="CP144691">
    <property type="protein sequence ID" value="WVY94356.1"/>
    <property type="molecule type" value="Genomic_DNA"/>
</dbReference>
<gene>
    <name evidence="2" type="ORF">V8G54_033444</name>
</gene>
<feature type="compositionally biased region" description="Basic residues" evidence="1">
    <location>
        <begin position="13"/>
        <end position="28"/>
    </location>
</feature>
<dbReference type="Proteomes" id="UP001374535">
    <property type="component" value="Chromosome 10"/>
</dbReference>
<feature type="compositionally biased region" description="Basic and acidic residues" evidence="1">
    <location>
        <begin position="59"/>
        <end position="72"/>
    </location>
</feature>
<reference evidence="2 3" key="1">
    <citation type="journal article" date="2023" name="Life. Sci Alliance">
        <title>Evolutionary insights into 3D genome organization and epigenetic landscape of Vigna mungo.</title>
        <authorList>
            <person name="Junaid A."/>
            <person name="Singh B."/>
            <person name="Bhatia S."/>
        </authorList>
    </citation>
    <scope>NUCLEOTIDE SEQUENCE [LARGE SCALE GENOMIC DNA]</scope>
    <source>
        <strain evidence="2">Urdbean</strain>
    </source>
</reference>
<evidence type="ECO:0000313" key="3">
    <source>
        <dbReference type="Proteomes" id="UP001374535"/>
    </source>
</evidence>
<sequence>MLQKKNSNLRSNLQKRKQKQPPYRKPKHVLSSSRNVVLEPLETCLSFTVRKPQTKPRTGKGERKERTTRHHDLLGEYEEDAIESRSLYAIIFTAICPSTKRRNPLLLVGRTKVQERKENIASSGR</sequence>
<name>A0AAQ3MP08_VIGMU</name>
<accession>A0AAQ3MP08</accession>
<feature type="region of interest" description="Disordered" evidence="1">
    <location>
        <begin position="49"/>
        <end position="72"/>
    </location>
</feature>
<protein>
    <submittedName>
        <fullName evidence="2">Uncharacterized protein</fullName>
    </submittedName>
</protein>
<keyword evidence="3" id="KW-1185">Reference proteome</keyword>
<proteinExistence type="predicted"/>